<dbReference type="AlphaFoldDB" id="A0A644WWF2"/>
<dbReference type="InterPro" id="IPR001387">
    <property type="entry name" value="Cro/C1-type_HTH"/>
</dbReference>
<dbReference type="Pfam" id="PF01381">
    <property type="entry name" value="HTH_3"/>
    <property type="match status" value="1"/>
</dbReference>
<feature type="domain" description="HTH cro/C1-type" evidence="2">
    <location>
        <begin position="9"/>
        <end position="63"/>
    </location>
</feature>
<gene>
    <name evidence="3" type="ORF">SDC9_54242</name>
</gene>
<dbReference type="Gene3D" id="1.10.260.40">
    <property type="entry name" value="lambda repressor-like DNA-binding domains"/>
    <property type="match status" value="1"/>
</dbReference>
<dbReference type="PANTHER" id="PTHR46558">
    <property type="entry name" value="TRACRIPTIONAL REGULATORY PROTEIN-RELATED-RELATED"/>
    <property type="match status" value="1"/>
</dbReference>
<keyword evidence="1" id="KW-0238">DNA-binding</keyword>
<dbReference type="SMART" id="SM00530">
    <property type="entry name" value="HTH_XRE"/>
    <property type="match status" value="1"/>
</dbReference>
<dbReference type="SUPFAM" id="SSF47413">
    <property type="entry name" value="lambda repressor-like DNA-binding domains"/>
    <property type="match status" value="1"/>
</dbReference>
<proteinExistence type="predicted"/>
<sequence>MKGGNFLEIKKLREKANIGQKRLADAAGVTQGAIAKWETGAALPRADKLPLIADTLGCSIDALYGRARDSAPPMQAAS</sequence>
<organism evidence="3">
    <name type="scientific">bioreactor metagenome</name>
    <dbReference type="NCBI Taxonomy" id="1076179"/>
    <lineage>
        <taxon>unclassified sequences</taxon>
        <taxon>metagenomes</taxon>
        <taxon>ecological metagenomes</taxon>
    </lineage>
</organism>
<dbReference type="CDD" id="cd00093">
    <property type="entry name" value="HTH_XRE"/>
    <property type="match status" value="1"/>
</dbReference>
<evidence type="ECO:0000256" key="1">
    <source>
        <dbReference type="ARBA" id="ARBA00023125"/>
    </source>
</evidence>
<comment type="caution">
    <text evidence="3">The sequence shown here is derived from an EMBL/GenBank/DDBJ whole genome shotgun (WGS) entry which is preliminary data.</text>
</comment>
<evidence type="ECO:0000313" key="3">
    <source>
        <dbReference type="EMBL" id="MPM07931.1"/>
    </source>
</evidence>
<protein>
    <recommendedName>
        <fullName evidence="2">HTH cro/C1-type domain-containing protein</fullName>
    </recommendedName>
</protein>
<evidence type="ECO:0000259" key="2">
    <source>
        <dbReference type="PROSITE" id="PS50943"/>
    </source>
</evidence>
<dbReference type="PROSITE" id="PS50943">
    <property type="entry name" value="HTH_CROC1"/>
    <property type="match status" value="1"/>
</dbReference>
<name>A0A644WWF2_9ZZZZ</name>
<reference evidence="3" key="1">
    <citation type="submission" date="2019-08" db="EMBL/GenBank/DDBJ databases">
        <authorList>
            <person name="Kucharzyk K."/>
            <person name="Murdoch R.W."/>
            <person name="Higgins S."/>
            <person name="Loffler F."/>
        </authorList>
    </citation>
    <scope>NUCLEOTIDE SEQUENCE</scope>
</reference>
<dbReference type="InterPro" id="IPR010982">
    <property type="entry name" value="Lambda_DNA-bd_dom_sf"/>
</dbReference>
<dbReference type="GO" id="GO:0003677">
    <property type="term" value="F:DNA binding"/>
    <property type="evidence" value="ECO:0007669"/>
    <property type="project" value="UniProtKB-KW"/>
</dbReference>
<dbReference type="EMBL" id="VSSQ01001391">
    <property type="protein sequence ID" value="MPM07931.1"/>
    <property type="molecule type" value="Genomic_DNA"/>
</dbReference>
<accession>A0A644WWF2</accession>
<dbReference type="PANTHER" id="PTHR46558:SF11">
    <property type="entry name" value="HTH-TYPE TRANSCRIPTIONAL REGULATOR XRE"/>
    <property type="match status" value="1"/>
</dbReference>